<proteinExistence type="predicted"/>
<gene>
    <name evidence="1" type="ORF">CIC26_03600</name>
</gene>
<name>A0A2A6DG58_SALER</name>
<comment type="caution">
    <text evidence="1">The sequence shown here is derived from an EMBL/GenBank/DDBJ whole genome shotgun (WGS) entry which is preliminary data.</text>
</comment>
<accession>A0A2A6DG58</accession>
<dbReference type="RefSeq" id="WP_001034848.1">
    <property type="nucleotide sequence ID" value="NZ_CABMIV010000001.1"/>
</dbReference>
<evidence type="ECO:0000313" key="1">
    <source>
        <dbReference type="EMBL" id="PDN88760.1"/>
    </source>
</evidence>
<organism evidence="1">
    <name type="scientific">Salmonella enterica</name>
    <name type="common">Salmonella choleraesuis</name>
    <dbReference type="NCBI Taxonomy" id="28901"/>
    <lineage>
        <taxon>Bacteria</taxon>
        <taxon>Pseudomonadati</taxon>
        <taxon>Pseudomonadota</taxon>
        <taxon>Gammaproteobacteria</taxon>
        <taxon>Enterobacterales</taxon>
        <taxon>Enterobacteriaceae</taxon>
        <taxon>Salmonella</taxon>
    </lineage>
</organism>
<dbReference type="EMBL" id="NPLM01000001">
    <property type="protein sequence ID" value="PDN88760.1"/>
    <property type="molecule type" value="Genomic_DNA"/>
</dbReference>
<dbReference type="AlphaFoldDB" id="A0A2A6DG58"/>
<dbReference type="Proteomes" id="UP000873581">
    <property type="component" value="Unassembled WGS sequence"/>
</dbReference>
<protein>
    <submittedName>
        <fullName evidence="1">Uncharacterized protein</fullName>
    </submittedName>
</protein>
<sequence length="181" mass="20570">MNKKIFNDMVLLNEQTWERLSSIMQSEDDIGVVLRLHLVTEKIIEAWCCAASNNVNFFDGFGENLTMSYAAKLKLATNFGLNEFSYQELKVVNKIRNARSHQIDNSEITDEEINKLITHISKGDQRELIENPKFGILVGDKGIHLNEEGISNREKFIASIAAVILRIAKQANDSDKFIKLL</sequence>
<reference evidence="1" key="1">
    <citation type="submission" date="2017-08" db="EMBL/GenBank/DDBJ databases">
        <title>Whole genome sequencing of Salmonella enterica.</title>
        <authorList>
            <person name="Bell R."/>
            <person name="Levy K."/>
        </authorList>
    </citation>
    <scope>NUCLEOTIDE SEQUENCE [LARGE SCALE GENOMIC DNA]</scope>
    <source>
        <strain evidence="1">CFSAN060805</strain>
    </source>
</reference>